<name>A0A8J2FN82_9BACT</name>
<dbReference type="Proteomes" id="UP000663859">
    <property type="component" value="Unassembled WGS sequence"/>
</dbReference>
<reference evidence="2" key="1">
    <citation type="submission" date="2021-02" db="EMBL/GenBank/DDBJ databases">
        <authorList>
            <person name="Cremers G."/>
            <person name="Picone N."/>
        </authorList>
    </citation>
    <scope>NUCLEOTIDE SEQUENCE</scope>
    <source>
        <strain evidence="2">PQ17</strain>
    </source>
</reference>
<sequence length="70" mass="7649">MLEKKRPKRAILETLMMELPSGITARHYFVSESGFAASKERASLAQGIGTSEKPSKLVPEGLGWDQGTTK</sequence>
<evidence type="ECO:0000313" key="2">
    <source>
        <dbReference type="EMBL" id="CAF0693952.1"/>
    </source>
</evidence>
<organism evidence="2 3">
    <name type="scientific">Candidatus Methylacidithermus pantelleriae</name>
    <dbReference type="NCBI Taxonomy" id="2744239"/>
    <lineage>
        <taxon>Bacteria</taxon>
        <taxon>Pseudomonadati</taxon>
        <taxon>Verrucomicrobiota</taxon>
        <taxon>Methylacidiphilae</taxon>
        <taxon>Methylacidiphilales</taxon>
        <taxon>Methylacidiphilaceae</taxon>
        <taxon>Candidatus Methylacidithermus</taxon>
    </lineage>
</organism>
<dbReference type="AlphaFoldDB" id="A0A8J2FN82"/>
<keyword evidence="3" id="KW-1185">Reference proteome</keyword>
<evidence type="ECO:0000256" key="1">
    <source>
        <dbReference type="SAM" id="MobiDB-lite"/>
    </source>
</evidence>
<comment type="caution">
    <text evidence="2">The sequence shown here is derived from an EMBL/GenBank/DDBJ whole genome shotgun (WGS) entry which is preliminary data.</text>
</comment>
<accession>A0A8J2FN82</accession>
<feature type="region of interest" description="Disordered" evidence="1">
    <location>
        <begin position="45"/>
        <end position="70"/>
    </location>
</feature>
<protein>
    <submittedName>
        <fullName evidence="2">Uncharacterized protein</fullName>
    </submittedName>
</protein>
<evidence type="ECO:0000313" key="3">
    <source>
        <dbReference type="Proteomes" id="UP000663859"/>
    </source>
</evidence>
<proteinExistence type="predicted"/>
<gene>
    <name evidence="2" type="ORF">MPNT_150028</name>
</gene>
<dbReference type="EMBL" id="CAJNOB010000007">
    <property type="protein sequence ID" value="CAF0693952.1"/>
    <property type="molecule type" value="Genomic_DNA"/>
</dbReference>